<keyword evidence="5 11" id="KW-0418">Kinase</keyword>
<dbReference type="AlphaFoldDB" id="A0A5C3DT83"/>
<keyword evidence="3" id="KW-0808">Transferase</keyword>
<dbReference type="GO" id="GO:0072354">
    <property type="term" value="F:histone H3T3 kinase activity"/>
    <property type="evidence" value="ECO:0007669"/>
    <property type="project" value="TreeGrafter"/>
</dbReference>
<dbReference type="SUPFAM" id="SSF56112">
    <property type="entry name" value="Protein kinase-like (PK-like)"/>
    <property type="match status" value="1"/>
</dbReference>
<dbReference type="GO" id="GO:0035556">
    <property type="term" value="P:intracellular signal transduction"/>
    <property type="evidence" value="ECO:0007669"/>
    <property type="project" value="TreeGrafter"/>
</dbReference>
<evidence type="ECO:0000256" key="7">
    <source>
        <dbReference type="ARBA" id="ARBA00047899"/>
    </source>
</evidence>
<evidence type="ECO:0000256" key="4">
    <source>
        <dbReference type="ARBA" id="ARBA00022741"/>
    </source>
</evidence>
<evidence type="ECO:0000256" key="5">
    <source>
        <dbReference type="ARBA" id="ARBA00022777"/>
    </source>
</evidence>
<comment type="catalytic activity">
    <reaction evidence="8">
        <text>L-seryl-[protein] + ATP = O-phospho-L-seryl-[protein] + ADP + H(+)</text>
        <dbReference type="Rhea" id="RHEA:17989"/>
        <dbReference type="Rhea" id="RHEA-COMP:9863"/>
        <dbReference type="Rhea" id="RHEA-COMP:11604"/>
        <dbReference type="ChEBI" id="CHEBI:15378"/>
        <dbReference type="ChEBI" id="CHEBI:29999"/>
        <dbReference type="ChEBI" id="CHEBI:30616"/>
        <dbReference type="ChEBI" id="CHEBI:83421"/>
        <dbReference type="ChEBI" id="CHEBI:456216"/>
        <dbReference type="EC" id="2.7.11.1"/>
    </reaction>
</comment>
<keyword evidence="12" id="KW-1185">Reference proteome</keyword>
<feature type="region of interest" description="Disordered" evidence="9">
    <location>
        <begin position="365"/>
        <end position="413"/>
    </location>
</feature>
<comment type="catalytic activity">
    <reaction evidence="7">
        <text>L-threonyl-[protein] + ATP = O-phospho-L-threonyl-[protein] + ADP + H(+)</text>
        <dbReference type="Rhea" id="RHEA:46608"/>
        <dbReference type="Rhea" id="RHEA-COMP:11060"/>
        <dbReference type="Rhea" id="RHEA-COMP:11605"/>
        <dbReference type="ChEBI" id="CHEBI:15378"/>
        <dbReference type="ChEBI" id="CHEBI:30013"/>
        <dbReference type="ChEBI" id="CHEBI:30616"/>
        <dbReference type="ChEBI" id="CHEBI:61977"/>
        <dbReference type="ChEBI" id="CHEBI:456216"/>
        <dbReference type="EC" id="2.7.11.1"/>
    </reaction>
</comment>
<dbReference type="PROSITE" id="PS50011">
    <property type="entry name" value="PROTEIN_KINASE_DOM"/>
    <property type="match status" value="1"/>
</dbReference>
<keyword evidence="4" id="KW-0547">Nucleotide-binding</keyword>
<evidence type="ECO:0000313" key="11">
    <source>
        <dbReference type="EMBL" id="SPO21432.1"/>
    </source>
</evidence>
<evidence type="ECO:0000256" key="1">
    <source>
        <dbReference type="ARBA" id="ARBA00012513"/>
    </source>
</evidence>
<accession>A0A5C3DT83</accession>
<dbReference type="GO" id="GO:0000278">
    <property type="term" value="P:mitotic cell cycle"/>
    <property type="evidence" value="ECO:0007669"/>
    <property type="project" value="TreeGrafter"/>
</dbReference>
<proteinExistence type="predicted"/>
<feature type="compositionally biased region" description="Acidic residues" evidence="9">
    <location>
        <begin position="389"/>
        <end position="409"/>
    </location>
</feature>
<dbReference type="SMART" id="SM01331">
    <property type="entry name" value="DUF3635"/>
    <property type="match status" value="1"/>
</dbReference>
<feature type="region of interest" description="Disordered" evidence="9">
    <location>
        <begin position="31"/>
        <end position="224"/>
    </location>
</feature>
<dbReference type="PANTHER" id="PTHR24419">
    <property type="entry name" value="INTERLEUKIN-1 RECEPTOR-ASSOCIATED KINASE"/>
    <property type="match status" value="1"/>
</dbReference>
<feature type="compositionally biased region" description="Polar residues" evidence="9">
    <location>
        <begin position="95"/>
        <end position="121"/>
    </location>
</feature>
<dbReference type="GO" id="GO:0005737">
    <property type="term" value="C:cytoplasm"/>
    <property type="evidence" value="ECO:0007669"/>
    <property type="project" value="TreeGrafter"/>
</dbReference>
<evidence type="ECO:0000259" key="10">
    <source>
        <dbReference type="PROSITE" id="PS50011"/>
    </source>
</evidence>
<feature type="compositionally biased region" description="Basic residues" evidence="9">
    <location>
        <begin position="374"/>
        <end position="384"/>
    </location>
</feature>
<dbReference type="InterPro" id="IPR011009">
    <property type="entry name" value="Kinase-like_dom_sf"/>
</dbReference>
<feature type="compositionally biased region" description="Polar residues" evidence="9">
    <location>
        <begin position="206"/>
        <end position="216"/>
    </location>
</feature>
<evidence type="ECO:0000256" key="3">
    <source>
        <dbReference type="ARBA" id="ARBA00022679"/>
    </source>
</evidence>
<gene>
    <name evidence="11" type="ORF">UTRI_00909</name>
</gene>
<feature type="compositionally biased region" description="Low complexity" evidence="9">
    <location>
        <begin position="196"/>
        <end position="205"/>
    </location>
</feature>
<organism evidence="11 12">
    <name type="scientific">Ustilago trichophora</name>
    <dbReference type="NCBI Taxonomy" id="86804"/>
    <lineage>
        <taxon>Eukaryota</taxon>
        <taxon>Fungi</taxon>
        <taxon>Dikarya</taxon>
        <taxon>Basidiomycota</taxon>
        <taxon>Ustilaginomycotina</taxon>
        <taxon>Ustilaginomycetes</taxon>
        <taxon>Ustilaginales</taxon>
        <taxon>Ustilaginaceae</taxon>
        <taxon>Ustilago</taxon>
    </lineage>
</organism>
<evidence type="ECO:0000313" key="12">
    <source>
        <dbReference type="Proteomes" id="UP000324022"/>
    </source>
</evidence>
<dbReference type="EC" id="2.7.11.1" evidence="1"/>
<protein>
    <recommendedName>
        <fullName evidence="1">non-specific serine/threonine protein kinase</fullName>
        <ecNumber evidence="1">2.7.11.1</ecNumber>
    </recommendedName>
</protein>
<evidence type="ECO:0000256" key="6">
    <source>
        <dbReference type="ARBA" id="ARBA00022840"/>
    </source>
</evidence>
<keyword evidence="2" id="KW-0723">Serine/threonine-protein kinase</keyword>
<feature type="compositionally biased region" description="Acidic residues" evidence="9">
    <location>
        <begin position="70"/>
        <end position="80"/>
    </location>
</feature>
<dbReference type="EMBL" id="OOIN01000002">
    <property type="protein sequence ID" value="SPO21432.1"/>
    <property type="molecule type" value="Genomic_DNA"/>
</dbReference>
<feature type="region of interest" description="Disordered" evidence="9">
    <location>
        <begin position="271"/>
        <end position="320"/>
    </location>
</feature>
<dbReference type="InterPro" id="IPR024604">
    <property type="entry name" value="GSG2_C"/>
</dbReference>
<dbReference type="GO" id="GO:0005634">
    <property type="term" value="C:nucleus"/>
    <property type="evidence" value="ECO:0007669"/>
    <property type="project" value="TreeGrafter"/>
</dbReference>
<dbReference type="GO" id="GO:0005524">
    <property type="term" value="F:ATP binding"/>
    <property type="evidence" value="ECO:0007669"/>
    <property type="project" value="UniProtKB-KW"/>
</dbReference>
<keyword evidence="6" id="KW-0067">ATP-binding</keyword>
<evidence type="ECO:0000256" key="8">
    <source>
        <dbReference type="ARBA" id="ARBA00048679"/>
    </source>
</evidence>
<name>A0A5C3DT83_9BASI</name>
<sequence>MSFLSGNTKKVSVYGRKAELRIVNRHSTFTSLQNDENDPFDFLNSRSRPKTTYGRSRASVLPSQLLSESSDSDGDNDDDSLNSQPAADQSAAYDTANSSLSFHSACSSTKSPKTAIQPSSKEGQRKPLSSRVPTIKEQVEVESQTSLRPRKSAAKSVQNDAAIITTPKARRTTSKRVAAESPQTVRKPLRSKVSTPASSSAAPLPNESTPPQSQPTGRAPRRAAQAARVAIEDYDFTDRDMTPRRPVPTKSYFVEKARQLAELALEEEQERQQIKFSAPASKQTSDTQGRKSKAPAVRSNARKSIAARPRHTSALGSTRSTAITISDSSLSSVNGVSGSAFEDGSTSQSSFTLIIPNYDDLCIPPPERSAAAKSKAKQNKRVTRRIAADSDEDEDTDKATEGSEDESEQDPTVKLAARVADLAVADGEEVTASDSHLSALLASVCQTKPNSFAEVIRQLRTAASSSKTSPSRRRREKIGEASYSEVFKIFECSQSTSSTRGGKQEALVLKIIPISGPNSTDDGDDLPYTSPAADVEREIRLMQLIGREYSATASFVSLRAAHIVRGTYPAALLQAWDRWDAKRRTKTGEGAENIRPHVLGRQQVYALIVMSDGGTDLESLKVKSWLQAASIFWQVVAGLSEMESRYEFEHRDLHWGNILVQTVSQDSAAPLVTETTRRKSVARSKVSNTDDDAAPSWLLNPSTSGVKATIIDFTLSRASISPTTKSKSKKPDVLHYPFDDETLFEGSGDPQFDVYREMRTLTKGDWQSFNPATNLLWLRYLAHKLIRVKCKSCKPPKPTDPNAQHETQAYTSLHNAAARLDAAARGFLDEVAASSSGAKKSAPVAGRKSLHPRARKSVLPPTASGVRKGRSTMAVTPLLHQVEEDAATVQSAAELLSFVQL</sequence>
<dbReference type="InterPro" id="IPR000719">
    <property type="entry name" value="Prot_kinase_dom"/>
</dbReference>
<evidence type="ECO:0000256" key="9">
    <source>
        <dbReference type="SAM" id="MobiDB-lite"/>
    </source>
</evidence>
<feature type="domain" description="Protein kinase" evidence="10">
    <location>
        <begin position="472"/>
        <end position="854"/>
    </location>
</feature>
<dbReference type="Gene3D" id="3.30.200.20">
    <property type="entry name" value="Phosphorylase Kinase, domain 1"/>
    <property type="match status" value="1"/>
</dbReference>
<dbReference type="OrthoDB" id="5327538at2759"/>
<feature type="region of interest" description="Disordered" evidence="9">
    <location>
        <begin position="838"/>
        <end position="869"/>
    </location>
</feature>
<dbReference type="Proteomes" id="UP000324022">
    <property type="component" value="Unassembled WGS sequence"/>
</dbReference>
<dbReference type="Gene3D" id="1.10.510.10">
    <property type="entry name" value="Transferase(Phosphotransferase) domain 1"/>
    <property type="match status" value="1"/>
</dbReference>
<reference evidence="11 12" key="1">
    <citation type="submission" date="2018-03" db="EMBL/GenBank/DDBJ databases">
        <authorList>
            <person name="Guldener U."/>
        </authorList>
    </citation>
    <scope>NUCLEOTIDE SEQUENCE [LARGE SCALE GENOMIC DNA]</scope>
    <source>
        <strain evidence="11 12">NBRC100155</strain>
    </source>
</reference>
<dbReference type="PANTHER" id="PTHR24419:SF18">
    <property type="entry name" value="SERINE_THREONINE-PROTEIN KINASE HASPIN"/>
    <property type="match status" value="1"/>
</dbReference>
<evidence type="ECO:0000256" key="2">
    <source>
        <dbReference type="ARBA" id="ARBA00022527"/>
    </source>
</evidence>
<dbReference type="Pfam" id="PF12330">
    <property type="entry name" value="Haspin_kinase"/>
    <property type="match status" value="1"/>
</dbReference>